<gene>
    <name evidence="4" type="primary">Pnpla2</name>
    <name evidence="4" type="ORF">AOXY_G21151</name>
</gene>
<feature type="domain" description="PNPLA" evidence="3">
    <location>
        <begin position="10"/>
        <end position="158"/>
    </location>
</feature>
<evidence type="ECO:0000256" key="1">
    <source>
        <dbReference type="ARBA" id="ARBA00023098"/>
    </source>
</evidence>
<keyword evidence="1 2" id="KW-0443">Lipid metabolism</keyword>
<dbReference type="GO" id="GO:0005811">
    <property type="term" value="C:lipid droplet"/>
    <property type="evidence" value="ECO:0007669"/>
    <property type="project" value="TreeGrafter"/>
</dbReference>
<feature type="active site" description="Nucleophile" evidence="2">
    <location>
        <position position="47"/>
    </location>
</feature>
<name>A0AAD8CX73_ACIOX</name>
<dbReference type="GO" id="GO:0019433">
    <property type="term" value="P:triglyceride catabolic process"/>
    <property type="evidence" value="ECO:0007669"/>
    <property type="project" value="TreeGrafter"/>
</dbReference>
<keyword evidence="2" id="KW-0378">Hydrolase</keyword>
<reference evidence="4" key="1">
    <citation type="submission" date="2022-02" db="EMBL/GenBank/DDBJ databases">
        <title>Atlantic sturgeon de novo genome assembly.</title>
        <authorList>
            <person name="Stock M."/>
            <person name="Klopp C."/>
            <person name="Guiguen Y."/>
            <person name="Cabau C."/>
            <person name="Parinello H."/>
            <person name="Santidrian Yebra-Pimentel E."/>
            <person name="Kuhl H."/>
            <person name="Dirks R.P."/>
            <person name="Guessner J."/>
            <person name="Wuertz S."/>
            <person name="Du K."/>
            <person name="Schartl M."/>
        </authorList>
    </citation>
    <scope>NUCLEOTIDE SEQUENCE</scope>
    <source>
        <strain evidence="4">STURGEONOMICS-FGT-2020</strain>
        <tissue evidence="4">Whole blood</tissue>
    </source>
</reference>
<organism evidence="4 5">
    <name type="scientific">Acipenser oxyrinchus oxyrinchus</name>
    <dbReference type="NCBI Taxonomy" id="40147"/>
    <lineage>
        <taxon>Eukaryota</taxon>
        <taxon>Metazoa</taxon>
        <taxon>Chordata</taxon>
        <taxon>Craniata</taxon>
        <taxon>Vertebrata</taxon>
        <taxon>Euteleostomi</taxon>
        <taxon>Actinopterygii</taxon>
        <taxon>Chondrostei</taxon>
        <taxon>Acipenseriformes</taxon>
        <taxon>Acipenseridae</taxon>
        <taxon>Acipenser</taxon>
    </lineage>
</organism>
<dbReference type="AlphaFoldDB" id="A0AAD8CX73"/>
<evidence type="ECO:0000259" key="3">
    <source>
        <dbReference type="PROSITE" id="PS51635"/>
    </source>
</evidence>
<dbReference type="InterPro" id="IPR002641">
    <property type="entry name" value="PNPLA_dom"/>
</dbReference>
<dbReference type="SUPFAM" id="SSF52151">
    <property type="entry name" value="FabD/lysophospholipase-like"/>
    <property type="match status" value="1"/>
</dbReference>
<feature type="short sequence motif" description="GXSXG" evidence="2">
    <location>
        <begin position="45"/>
        <end position="49"/>
    </location>
</feature>
<keyword evidence="2" id="KW-0442">Lipid degradation</keyword>
<dbReference type="GO" id="GO:0055088">
    <property type="term" value="P:lipid homeostasis"/>
    <property type="evidence" value="ECO:0007669"/>
    <property type="project" value="TreeGrafter"/>
</dbReference>
<dbReference type="EMBL" id="JAGXEW010000021">
    <property type="protein sequence ID" value="KAK1159749.1"/>
    <property type="molecule type" value="Genomic_DNA"/>
</dbReference>
<feature type="short sequence motif" description="DGA/G" evidence="2">
    <location>
        <begin position="145"/>
        <end position="147"/>
    </location>
</feature>
<dbReference type="GO" id="GO:0005737">
    <property type="term" value="C:cytoplasm"/>
    <property type="evidence" value="ECO:0007669"/>
    <property type="project" value="TreeGrafter"/>
</dbReference>
<dbReference type="InterPro" id="IPR033562">
    <property type="entry name" value="PLPL"/>
</dbReference>
<dbReference type="FunFam" id="3.40.1090.10:FF:000019">
    <property type="entry name" value="Patatin-like phospholipase domain-containing 2"/>
    <property type="match status" value="1"/>
</dbReference>
<evidence type="ECO:0000313" key="4">
    <source>
        <dbReference type="EMBL" id="KAK1159749.1"/>
    </source>
</evidence>
<proteinExistence type="predicted"/>
<feature type="active site" description="Proton acceptor" evidence="2">
    <location>
        <position position="145"/>
    </location>
</feature>
<comment type="caution">
    <text evidence="4">The sequence shown here is derived from an EMBL/GenBank/DDBJ whole genome shotgun (WGS) entry which is preliminary data.</text>
</comment>
<accession>A0AAD8CX73</accession>
<protein>
    <submittedName>
        <fullName evidence="4">Patatin-like phospholipase domain-containing protein 2</fullName>
    </submittedName>
</protein>
<dbReference type="PANTHER" id="PTHR12406:SF29">
    <property type="entry name" value="PATATIN-LIKE PHOSPHOLIPASE DOMAIN-CONTAINING PROTEIN 2"/>
    <property type="match status" value="1"/>
</dbReference>
<keyword evidence="5" id="KW-1185">Reference proteome</keyword>
<dbReference type="GO" id="GO:0016020">
    <property type="term" value="C:membrane"/>
    <property type="evidence" value="ECO:0007669"/>
    <property type="project" value="TreeGrafter"/>
</dbReference>
<sequence>MFPLDSPWNISFAGCGFLGIYHIGVASCLREHAPFLVENAKNIYGASAGALTASALVSGACLGEYCWCEHHRGFKEARKRFLGPLHPSFNLVKIIRGHLYKTLPADAHLLASGRLGISLTRVSDGENVLVSQFNTKEELVQRYVDGGITDNLPQYELKNTITVSPFSGESDICPRDPSTNIHELRVTNTSIQFTLTNLYRLSKALFPPDPQVRCTAQTVLYCITRHGLHCLTHCTVFTCLMFSCFVFSPLAAVAAGDEGHVQTRLQGRPGLHQEKR</sequence>
<dbReference type="GO" id="GO:0004806">
    <property type="term" value="F:triacylglycerol lipase activity"/>
    <property type="evidence" value="ECO:0007669"/>
    <property type="project" value="TreeGrafter"/>
</dbReference>
<evidence type="ECO:0000313" key="5">
    <source>
        <dbReference type="Proteomes" id="UP001230051"/>
    </source>
</evidence>
<evidence type="ECO:0000256" key="2">
    <source>
        <dbReference type="PROSITE-ProRule" id="PRU01161"/>
    </source>
</evidence>
<dbReference type="InterPro" id="IPR016035">
    <property type="entry name" value="Acyl_Trfase/lysoPLipase"/>
</dbReference>
<dbReference type="Proteomes" id="UP001230051">
    <property type="component" value="Unassembled WGS sequence"/>
</dbReference>
<dbReference type="Gene3D" id="3.40.1090.10">
    <property type="entry name" value="Cytosolic phospholipase A2 catalytic domain"/>
    <property type="match status" value="1"/>
</dbReference>
<dbReference type="PROSITE" id="PS51635">
    <property type="entry name" value="PNPLA"/>
    <property type="match status" value="1"/>
</dbReference>
<feature type="short sequence motif" description="GXGXXG" evidence="2">
    <location>
        <begin position="14"/>
        <end position="19"/>
    </location>
</feature>
<dbReference type="PANTHER" id="PTHR12406">
    <property type="entry name" value="CALCIUM-INDEPENDENT PHOSPHOLIPASE A2 IPLA2 -RELATED"/>
    <property type="match status" value="1"/>
</dbReference>
<dbReference type="Pfam" id="PF01734">
    <property type="entry name" value="Patatin"/>
    <property type="match status" value="1"/>
</dbReference>